<gene>
    <name evidence="2" type="ORF">Cni_G08338</name>
</gene>
<evidence type="ECO:0000313" key="2">
    <source>
        <dbReference type="EMBL" id="WOK99626.1"/>
    </source>
</evidence>
<dbReference type="AlphaFoldDB" id="A0AAQ3K3Y8"/>
<proteinExistence type="predicted"/>
<evidence type="ECO:0000313" key="3">
    <source>
        <dbReference type="Proteomes" id="UP001327560"/>
    </source>
</evidence>
<evidence type="ECO:0000256" key="1">
    <source>
        <dbReference type="SAM" id="MobiDB-lite"/>
    </source>
</evidence>
<keyword evidence="3" id="KW-1185">Reference proteome</keyword>
<organism evidence="2 3">
    <name type="scientific">Canna indica</name>
    <name type="common">Indian-shot</name>
    <dbReference type="NCBI Taxonomy" id="4628"/>
    <lineage>
        <taxon>Eukaryota</taxon>
        <taxon>Viridiplantae</taxon>
        <taxon>Streptophyta</taxon>
        <taxon>Embryophyta</taxon>
        <taxon>Tracheophyta</taxon>
        <taxon>Spermatophyta</taxon>
        <taxon>Magnoliopsida</taxon>
        <taxon>Liliopsida</taxon>
        <taxon>Zingiberales</taxon>
        <taxon>Cannaceae</taxon>
        <taxon>Canna</taxon>
    </lineage>
</organism>
<feature type="region of interest" description="Disordered" evidence="1">
    <location>
        <begin position="1"/>
        <end position="60"/>
    </location>
</feature>
<sequence length="60" mass="6419">MMQGLLGEVVEGEEIPTPGAISSISIDSSFSSQFQSLASPTPSMETSLSTEQQQQQPNKF</sequence>
<feature type="compositionally biased region" description="Polar residues" evidence="1">
    <location>
        <begin position="37"/>
        <end position="51"/>
    </location>
</feature>
<feature type="compositionally biased region" description="Low complexity" evidence="1">
    <location>
        <begin position="21"/>
        <end position="36"/>
    </location>
</feature>
<dbReference type="EMBL" id="CP136891">
    <property type="protein sequence ID" value="WOK99626.1"/>
    <property type="molecule type" value="Genomic_DNA"/>
</dbReference>
<reference evidence="2 3" key="1">
    <citation type="submission" date="2023-10" db="EMBL/GenBank/DDBJ databases">
        <title>Chromosome-scale genome assembly provides insights into flower coloration mechanisms of Canna indica.</title>
        <authorList>
            <person name="Li C."/>
        </authorList>
    </citation>
    <scope>NUCLEOTIDE SEQUENCE [LARGE SCALE GENOMIC DNA]</scope>
    <source>
        <tissue evidence="2">Flower</tissue>
    </source>
</reference>
<accession>A0AAQ3K3Y8</accession>
<name>A0AAQ3K3Y8_9LILI</name>
<dbReference type="Proteomes" id="UP001327560">
    <property type="component" value="Chromosome 2"/>
</dbReference>
<protein>
    <submittedName>
        <fullName evidence="2">Uncharacterized protein</fullName>
    </submittedName>
</protein>